<keyword evidence="3" id="KW-1185">Reference proteome</keyword>
<protein>
    <submittedName>
        <fullName evidence="2">Uncharacterized protein</fullName>
    </submittedName>
</protein>
<organism evidence="2 3">
    <name type="scientific">Pseudonocardia kongjuensis</name>
    <dbReference type="NCBI Taxonomy" id="102227"/>
    <lineage>
        <taxon>Bacteria</taxon>
        <taxon>Bacillati</taxon>
        <taxon>Actinomycetota</taxon>
        <taxon>Actinomycetes</taxon>
        <taxon>Pseudonocardiales</taxon>
        <taxon>Pseudonocardiaceae</taxon>
        <taxon>Pseudonocardia</taxon>
    </lineage>
</organism>
<evidence type="ECO:0000313" key="3">
    <source>
        <dbReference type="Proteomes" id="UP001501414"/>
    </source>
</evidence>
<dbReference type="Proteomes" id="UP001501414">
    <property type="component" value="Unassembled WGS sequence"/>
</dbReference>
<sequence>MTAPRPVRLEDLDERLVAVSGRTARLQVLIDHDDVGAGRCPTCGWTCQSRTRACPSRTAARALLDRCPFPAWLAHLADRVPGARTAAPSVSDEERRAAEDALDGLFPAPQRVPARRTR</sequence>
<evidence type="ECO:0000256" key="1">
    <source>
        <dbReference type="SAM" id="MobiDB-lite"/>
    </source>
</evidence>
<name>A0ABN1XWQ0_9PSEU</name>
<proteinExistence type="predicted"/>
<gene>
    <name evidence="2" type="ORF">GCM10009613_35850</name>
</gene>
<comment type="caution">
    <text evidence="2">The sequence shown here is derived from an EMBL/GenBank/DDBJ whole genome shotgun (WGS) entry which is preliminary data.</text>
</comment>
<feature type="region of interest" description="Disordered" evidence="1">
    <location>
        <begin position="82"/>
        <end position="118"/>
    </location>
</feature>
<reference evidence="2 3" key="1">
    <citation type="journal article" date="2019" name="Int. J. Syst. Evol. Microbiol.">
        <title>The Global Catalogue of Microorganisms (GCM) 10K type strain sequencing project: providing services to taxonomists for standard genome sequencing and annotation.</title>
        <authorList>
            <consortium name="The Broad Institute Genomics Platform"/>
            <consortium name="The Broad Institute Genome Sequencing Center for Infectious Disease"/>
            <person name="Wu L."/>
            <person name="Ma J."/>
        </authorList>
    </citation>
    <scope>NUCLEOTIDE SEQUENCE [LARGE SCALE GENOMIC DNA]</scope>
    <source>
        <strain evidence="2 3">JCM 11896</strain>
    </source>
</reference>
<dbReference type="EMBL" id="BAAAJK010000018">
    <property type="protein sequence ID" value="GAA1392071.1"/>
    <property type="molecule type" value="Genomic_DNA"/>
</dbReference>
<evidence type="ECO:0000313" key="2">
    <source>
        <dbReference type="EMBL" id="GAA1392071.1"/>
    </source>
</evidence>
<accession>A0ABN1XWQ0</accession>